<dbReference type="Proteomes" id="UP000640052">
    <property type="component" value="Unassembled WGS sequence"/>
</dbReference>
<evidence type="ECO:0000256" key="1">
    <source>
        <dbReference type="SAM" id="MobiDB-lite"/>
    </source>
</evidence>
<feature type="transmembrane region" description="Helical" evidence="2">
    <location>
        <begin position="38"/>
        <end position="56"/>
    </location>
</feature>
<feature type="transmembrane region" description="Helical" evidence="2">
    <location>
        <begin position="63"/>
        <end position="78"/>
    </location>
</feature>
<gene>
    <name evidence="3" type="ORF">Aph01nite_72200</name>
</gene>
<evidence type="ECO:0000313" key="4">
    <source>
        <dbReference type="Proteomes" id="UP000640052"/>
    </source>
</evidence>
<feature type="region of interest" description="Disordered" evidence="1">
    <location>
        <begin position="1"/>
        <end position="21"/>
    </location>
</feature>
<name>A0A919UUZ9_9ACTN</name>
<keyword evidence="2" id="KW-1133">Transmembrane helix</keyword>
<dbReference type="AlphaFoldDB" id="A0A919UUZ9"/>
<keyword evidence="4" id="KW-1185">Reference proteome</keyword>
<protein>
    <submittedName>
        <fullName evidence="3">Uncharacterized protein</fullName>
    </submittedName>
</protein>
<organism evidence="3 4">
    <name type="scientific">Acrocarpospora phusangensis</name>
    <dbReference type="NCBI Taxonomy" id="1070424"/>
    <lineage>
        <taxon>Bacteria</taxon>
        <taxon>Bacillati</taxon>
        <taxon>Actinomycetota</taxon>
        <taxon>Actinomycetes</taxon>
        <taxon>Streptosporangiales</taxon>
        <taxon>Streptosporangiaceae</taxon>
        <taxon>Acrocarpospora</taxon>
    </lineage>
</organism>
<keyword evidence="2" id="KW-0472">Membrane</keyword>
<accession>A0A919UUZ9</accession>
<evidence type="ECO:0000256" key="2">
    <source>
        <dbReference type="SAM" id="Phobius"/>
    </source>
</evidence>
<evidence type="ECO:0000313" key="3">
    <source>
        <dbReference type="EMBL" id="GIH28910.1"/>
    </source>
</evidence>
<reference evidence="3" key="1">
    <citation type="submission" date="2021-01" db="EMBL/GenBank/DDBJ databases">
        <title>Whole genome shotgun sequence of Acrocarpospora phusangensis NBRC 108782.</title>
        <authorList>
            <person name="Komaki H."/>
            <person name="Tamura T."/>
        </authorList>
    </citation>
    <scope>NUCLEOTIDE SEQUENCE</scope>
    <source>
        <strain evidence="3">NBRC 108782</strain>
    </source>
</reference>
<dbReference type="EMBL" id="BOOA01000100">
    <property type="protein sequence ID" value="GIH28910.1"/>
    <property type="molecule type" value="Genomic_DNA"/>
</dbReference>
<proteinExistence type="predicted"/>
<comment type="caution">
    <text evidence="3">The sequence shown here is derived from an EMBL/GenBank/DDBJ whole genome shotgun (WGS) entry which is preliminary data.</text>
</comment>
<sequence length="79" mass="7901">MCGQSAGGHSFRPRGRGSYTTGKNVITLLDLGATSPKVPAAAVWAALGVGAVVAVFRQSMGRVLLAGMAAYALVALVVG</sequence>
<keyword evidence="2" id="KW-0812">Transmembrane</keyword>